<name>A0AA41W3X3_9GAMM</name>
<keyword evidence="1" id="KW-0732">Signal</keyword>
<dbReference type="RefSeq" id="WP_251259719.1">
    <property type="nucleotide sequence ID" value="NZ_JAMQGP010000001.1"/>
</dbReference>
<sequence length="112" mass="12159">MSKLKTTSLLLTGVCAVAGVTLAMQDTRGISVANLSCDCEANIQYNTSLPKSHPANQCAIAETQQSTTWFGWATGNSRSISFHFLDLLELISKTDNKQIDANKKQRPVRDAA</sequence>
<organism evidence="2 3">
    <name type="scientific">Echinimonas agarilytica</name>
    <dbReference type="NCBI Taxonomy" id="1215918"/>
    <lineage>
        <taxon>Bacteria</taxon>
        <taxon>Pseudomonadati</taxon>
        <taxon>Pseudomonadota</taxon>
        <taxon>Gammaproteobacteria</taxon>
        <taxon>Alteromonadales</taxon>
        <taxon>Echinimonadaceae</taxon>
        <taxon>Echinimonas</taxon>
    </lineage>
</organism>
<proteinExistence type="predicted"/>
<comment type="caution">
    <text evidence="2">The sequence shown here is derived from an EMBL/GenBank/DDBJ whole genome shotgun (WGS) entry which is preliminary data.</text>
</comment>
<keyword evidence="3" id="KW-1185">Reference proteome</keyword>
<accession>A0AA41W3X3</accession>
<evidence type="ECO:0000256" key="1">
    <source>
        <dbReference type="SAM" id="SignalP"/>
    </source>
</evidence>
<dbReference type="EMBL" id="JAMQGP010000001">
    <property type="protein sequence ID" value="MCM2678349.1"/>
    <property type="molecule type" value="Genomic_DNA"/>
</dbReference>
<evidence type="ECO:0000313" key="2">
    <source>
        <dbReference type="EMBL" id="MCM2678349.1"/>
    </source>
</evidence>
<feature type="signal peptide" evidence="1">
    <location>
        <begin position="1"/>
        <end position="23"/>
    </location>
</feature>
<protein>
    <submittedName>
        <fullName evidence="2">Uncharacterized protein</fullName>
    </submittedName>
</protein>
<evidence type="ECO:0000313" key="3">
    <source>
        <dbReference type="Proteomes" id="UP001165393"/>
    </source>
</evidence>
<gene>
    <name evidence="2" type="ORF">NAF29_01520</name>
</gene>
<dbReference type="AlphaFoldDB" id="A0AA41W3X3"/>
<feature type="chain" id="PRO_5041431315" evidence="1">
    <location>
        <begin position="24"/>
        <end position="112"/>
    </location>
</feature>
<reference evidence="2 3" key="1">
    <citation type="journal article" date="2013" name="Antonie Van Leeuwenhoek">
        <title>Echinimonas agarilytica gen. nov., sp. nov., a new gammaproteobacterium isolated from the sea urchin Strongylocentrotus intermedius.</title>
        <authorList>
            <person name="Nedashkovskaya O.I."/>
            <person name="Stenkova A.M."/>
            <person name="Zhukova N.V."/>
            <person name="Van Trappen S."/>
            <person name="Lee J.S."/>
            <person name="Kim S.B."/>
        </authorList>
    </citation>
    <scope>NUCLEOTIDE SEQUENCE [LARGE SCALE GENOMIC DNA]</scope>
    <source>
        <strain evidence="2 3">KMM 6351</strain>
    </source>
</reference>
<dbReference type="Proteomes" id="UP001165393">
    <property type="component" value="Unassembled WGS sequence"/>
</dbReference>